<evidence type="ECO:0000313" key="3">
    <source>
        <dbReference type="Proteomes" id="UP000265955"/>
    </source>
</evidence>
<reference evidence="3" key="1">
    <citation type="submission" date="2018-09" db="EMBL/GenBank/DDBJ databases">
        <authorList>
            <person name="Zhu H."/>
        </authorList>
    </citation>
    <scope>NUCLEOTIDE SEQUENCE [LARGE SCALE GENOMIC DNA]</scope>
    <source>
        <strain evidence="3">K1R23-30</strain>
    </source>
</reference>
<dbReference type="AlphaFoldDB" id="A0A3A3FGJ1"/>
<feature type="signal peptide" evidence="1">
    <location>
        <begin position="1"/>
        <end position="23"/>
    </location>
</feature>
<evidence type="ECO:0000313" key="2">
    <source>
        <dbReference type="EMBL" id="RJF92501.1"/>
    </source>
</evidence>
<name>A0A3A3FGJ1_9BURK</name>
<feature type="chain" id="PRO_5017203576" evidence="1">
    <location>
        <begin position="24"/>
        <end position="101"/>
    </location>
</feature>
<comment type="caution">
    <text evidence="2">The sequence shown here is derived from an EMBL/GenBank/DDBJ whole genome shotgun (WGS) entry which is preliminary data.</text>
</comment>
<sequence>MLKTLVQSAAGFSLLAASALVSATEPLALSEHQMDHISAGSIAGVPNAGQLSSIGALAWAMSQASATPGVVVVIDGHFTAQVGLGGNGTTFTHTVRIIRPT</sequence>
<gene>
    <name evidence="2" type="ORF">D3871_28285</name>
</gene>
<proteinExistence type="predicted"/>
<dbReference type="EMBL" id="QYUO01000003">
    <property type="protein sequence ID" value="RJF92501.1"/>
    <property type="molecule type" value="Genomic_DNA"/>
</dbReference>
<accession>A0A3A3FGJ1</accession>
<dbReference type="Proteomes" id="UP000265955">
    <property type="component" value="Unassembled WGS sequence"/>
</dbReference>
<keyword evidence="3" id="KW-1185">Reference proteome</keyword>
<evidence type="ECO:0000256" key="1">
    <source>
        <dbReference type="SAM" id="SignalP"/>
    </source>
</evidence>
<organism evidence="2 3">
    <name type="scientific">Noviherbaspirillum saxi</name>
    <dbReference type="NCBI Taxonomy" id="2320863"/>
    <lineage>
        <taxon>Bacteria</taxon>
        <taxon>Pseudomonadati</taxon>
        <taxon>Pseudomonadota</taxon>
        <taxon>Betaproteobacteria</taxon>
        <taxon>Burkholderiales</taxon>
        <taxon>Oxalobacteraceae</taxon>
        <taxon>Noviherbaspirillum</taxon>
    </lineage>
</organism>
<protein>
    <submittedName>
        <fullName evidence="2">Uncharacterized protein</fullName>
    </submittedName>
</protein>
<keyword evidence="1" id="KW-0732">Signal</keyword>